<name>A0AAE0K1Z7_9PEZI</name>
<dbReference type="GO" id="GO:0010333">
    <property type="term" value="F:terpene synthase activity"/>
    <property type="evidence" value="ECO:0007669"/>
    <property type="project" value="InterPro"/>
</dbReference>
<reference evidence="2" key="2">
    <citation type="submission" date="2023-06" db="EMBL/GenBank/DDBJ databases">
        <authorList>
            <consortium name="Lawrence Berkeley National Laboratory"/>
            <person name="Haridas S."/>
            <person name="Hensen N."/>
            <person name="Bonometti L."/>
            <person name="Westerberg I."/>
            <person name="Brannstrom I.O."/>
            <person name="Guillou S."/>
            <person name="Cros-Aarteil S."/>
            <person name="Calhoun S."/>
            <person name="Kuo A."/>
            <person name="Mondo S."/>
            <person name="Pangilinan J."/>
            <person name="Riley R."/>
            <person name="LaButti K."/>
            <person name="Andreopoulos B."/>
            <person name="Lipzen A."/>
            <person name="Chen C."/>
            <person name="Yanf M."/>
            <person name="Daum C."/>
            <person name="Ng V."/>
            <person name="Clum A."/>
            <person name="Steindorff A."/>
            <person name="Ohm R."/>
            <person name="Martin F."/>
            <person name="Silar P."/>
            <person name="Natvig D."/>
            <person name="Lalanne C."/>
            <person name="Gautier V."/>
            <person name="Ament-velasquez S.L."/>
            <person name="Kruys A."/>
            <person name="Hutchinson M.I."/>
            <person name="Powell A.J."/>
            <person name="Barry K."/>
            <person name="Miller A.N."/>
            <person name="Grigoriev I.V."/>
            <person name="Debuchy R."/>
            <person name="Gladieux P."/>
            <person name="Thoren M.H."/>
            <person name="Johannesson H."/>
        </authorList>
    </citation>
    <scope>NUCLEOTIDE SEQUENCE</scope>
    <source>
        <strain evidence="2">CBS 232.78</strain>
    </source>
</reference>
<dbReference type="SUPFAM" id="SSF48239">
    <property type="entry name" value="Terpenoid cyclases/Protein prenyltransferases"/>
    <property type="match status" value="1"/>
</dbReference>
<organism evidence="2 3">
    <name type="scientific">Podospora didyma</name>
    <dbReference type="NCBI Taxonomy" id="330526"/>
    <lineage>
        <taxon>Eukaryota</taxon>
        <taxon>Fungi</taxon>
        <taxon>Dikarya</taxon>
        <taxon>Ascomycota</taxon>
        <taxon>Pezizomycotina</taxon>
        <taxon>Sordariomycetes</taxon>
        <taxon>Sordariomycetidae</taxon>
        <taxon>Sordariales</taxon>
        <taxon>Podosporaceae</taxon>
        <taxon>Podospora</taxon>
    </lineage>
</organism>
<evidence type="ECO:0000256" key="1">
    <source>
        <dbReference type="ARBA" id="ARBA00006333"/>
    </source>
</evidence>
<sequence>MLSALAARVVADLVDGNDCDYGIGSMTCSFYDTAWISMVAKTIDGRKTWLFPSSFDLVFDQQNTDGSWDDHGSVETDGILNTVAGMLALCEHRGDAAYPESELDDRLSRASYALAQRLQRLKLGSAAILPVGFEMLLPALLHLLQARGVEVQFPAGAVLMEILKKKLARVNLENIYAGKKSTILHSLEAFIGHIDFDRLSQHKVVGSMMASPASTAAYLMNVSTWDDEAEAYLRHVVAAGTGTGSGGVPSAFPSTYFEMSWVVATLLENGYSQADLGIGNLEVVRETLARELTAGSGLIGFARFMEPDADDTAKSLTVLNLLGTAVASTKLLSLAERSSTHGFHFVTYEAERDASITTNCNCLTALCTGSDANEHGDIIEMTMRFLCNAWKKDPSGIRDKWHISPYYPMMLLSQSLTSALCLWAEGNMVQEPSTDSILDGVILLYQLLLRMLRCQEEDGSWSGKREITAYAVIAISRIAVLPMTLSILPQISSSLERGRAYLRQYLEPSTKLDPEHIWIEKVTYGSRNLSQAFLLAALKCSIPDTPPRLLELAPRGLLHRTIAKQSIFFSQLPMFQNVPRWSLQASLVEGSLFTSRLRDRCNEVFPQTSKSIEKHLAYIPFTWTAGNDLHGSPLGSDVLLEMMVISALAYEMDEFVEKEVSKLPMDSVKALKGHVSRLFAEIEIEVAHSSNDMPRHSSSSNDKPPQSSSYLGRYLRYIPLGSLFAFLSQRESVDANLHRFHVAFKRFFRHIWAAPYVRHATEYEQSQLRTALQDYLVAHLTQTEDSHRLAQQQPPDNSEKEMSNKICAAPSQSLFSWVHSTSGDHTAGPFAVAAFICMMGHFMLATDAGNPNSCLPSARARYIVKDVSRRLAALCRLHNDVASVDRDRDEDNLNSINFPEFKDHDRGYGGQKAELRRIADYERKCLEGAMAELNPLVEDKVFNALSVFISSADMYGEMYLVRDMTPPVKQGKSE</sequence>
<dbReference type="Gene3D" id="1.50.10.160">
    <property type="match status" value="1"/>
</dbReference>
<keyword evidence="3" id="KW-1185">Reference proteome</keyword>
<dbReference type="GO" id="GO:0000287">
    <property type="term" value="F:magnesium ion binding"/>
    <property type="evidence" value="ECO:0007669"/>
    <property type="project" value="TreeGrafter"/>
</dbReference>
<dbReference type="InterPro" id="IPR050148">
    <property type="entry name" value="Terpene_synthase-like"/>
</dbReference>
<dbReference type="InterPro" id="IPR008930">
    <property type="entry name" value="Terpenoid_cyclase/PrenylTrfase"/>
</dbReference>
<evidence type="ECO:0000313" key="3">
    <source>
        <dbReference type="Proteomes" id="UP001285441"/>
    </source>
</evidence>
<comment type="caution">
    <text evidence="2">The sequence shown here is derived from an EMBL/GenBank/DDBJ whole genome shotgun (WGS) entry which is preliminary data.</text>
</comment>
<evidence type="ECO:0008006" key="4">
    <source>
        <dbReference type="Google" id="ProtNLM"/>
    </source>
</evidence>
<dbReference type="AlphaFoldDB" id="A0AAE0K1Z7"/>
<protein>
    <recommendedName>
        <fullName evidence="4">Ent-kaurene synthase</fullName>
    </recommendedName>
</protein>
<dbReference type="EMBL" id="JAULSW010000011">
    <property type="protein sequence ID" value="KAK3367921.1"/>
    <property type="molecule type" value="Genomic_DNA"/>
</dbReference>
<dbReference type="GO" id="GO:0016102">
    <property type="term" value="P:diterpenoid biosynthetic process"/>
    <property type="evidence" value="ECO:0007669"/>
    <property type="project" value="TreeGrafter"/>
</dbReference>
<reference evidence="2" key="1">
    <citation type="journal article" date="2023" name="Mol. Phylogenet. Evol.">
        <title>Genome-scale phylogeny and comparative genomics of the fungal order Sordariales.</title>
        <authorList>
            <person name="Hensen N."/>
            <person name="Bonometti L."/>
            <person name="Westerberg I."/>
            <person name="Brannstrom I.O."/>
            <person name="Guillou S."/>
            <person name="Cros-Aarteil S."/>
            <person name="Calhoun S."/>
            <person name="Haridas S."/>
            <person name="Kuo A."/>
            <person name="Mondo S."/>
            <person name="Pangilinan J."/>
            <person name="Riley R."/>
            <person name="LaButti K."/>
            <person name="Andreopoulos B."/>
            <person name="Lipzen A."/>
            <person name="Chen C."/>
            <person name="Yan M."/>
            <person name="Daum C."/>
            <person name="Ng V."/>
            <person name="Clum A."/>
            <person name="Steindorff A."/>
            <person name="Ohm R.A."/>
            <person name="Martin F."/>
            <person name="Silar P."/>
            <person name="Natvig D.O."/>
            <person name="Lalanne C."/>
            <person name="Gautier V."/>
            <person name="Ament-Velasquez S.L."/>
            <person name="Kruys A."/>
            <person name="Hutchinson M.I."/>
            <person name="Powell A.J."/>
            <person name="Barry K."/>
            <person name="Miller A.N."/>
            <person name="Grigoriev I.V."/>
            <person name="Debuchy R."/>
            <person name="Gladieux P."/>
            <person name="Hiltunen Thoren M."/>
            <person name="Johannesson H."/>
        </authorList>
    </citation>
    <scope>NUCLEOTIDE SEQUENCE</scope>
    <source>
        <strain evidence="2">CBS 232.78</strain>
    </source>
</reference>
<dbReference type="Proteomes" id="UP001285441">
    <property type="component" value="Unassembled WGS sequence"/>
</dbReference>
<comment type="similarity">
    <text evidence="1">Belongs to the terpene synthase family.</text>
</comment>
<dbReference type="Gene3D" id="1.50.10.20">
    <property type="match status" value="1"/>
</dbReference>
<evidence type="ECO:0000313" key="2">
    <source>
        <dbReference type="EMBL" id="KAK3367921.1"/>
    </source>
</evidence>
<dbReference type="PANTHER" id="PTHR31739:SF25">
    <property type="entry name" value="(E,E)-GERANYLLINALOOL SYNTHASE"/>
    <property type="match status" value="1"/>
</dbReference>
<dbReference type="PANTHER" id="PTHR31739">
    <property type="entry name" value="ENT-COPALYL DIPHOSPHATE SYNTHASE, CHLOROPLASTIC"/>
    <property type="match status" value="1"/>
</dbReference>
<accession>A0AAE0K1Z7</accession>
<proteinExistence type="inferred from homology"/>
<gene>
    <name evidence="2" type="ORF">B0H63DRAFT_424064</name>
</gene>